<organism evidence="2 3">
    <name type="scientific">Musa troglodytarum</name>
    <name type="common">fe'i banana</name>
    <dbReference type="NCBI Taxonomy" id="320322"/>
    <lineage>
        <taxon>Eukaryota</taxon>
        <taxon>Viridiplantae</taxon>
        <taxon>Streptophyta</taxon>
        <taxon>Embryophyta</taxon>
        <taxon>Tracheophyta</taxon>
        <taxon>Spermatophyta</taxon>
        <taxon>Magnoliopsida</taxon>
        <taxon>Liliopsida</taxon>
        <taxon>Zingiberales</taxon>
        <taxon>Musaceae</taxon>
        <taxon>Musa</taxon>
    </lineage>
</organism>
<gene>
    <name evidence="2" type="ORF">MUK42_15721</name>
</gene>
<proteinExistence type="predicted"/>
<feature type="compositionally biased region" description="Basic and acidic residues" evidence="1">
    <location>
        <begin position="742"/>
        <end position="757"/>
    </location>
</feature>
<feature type="region of interest" description="Disordered" evidence="1">
    <location>
        <begin position="37"/>
        <end position="187"/>
    </location>
</feature>
<reference evidence="2" key="1">
    <citation type="submission" date="2022-05" db="EMBL/GenBank/DDBJ databases">
        <title>The Musa troglodytarum L. genome provides insights into the mechanism of non-climacteric behaviour and enrichment of carotenoids.</title>
        <authorList>
            <person name="Wang J."/>
        </authorList>
    </citation>
    <scope>NUCLEOTIDE SEQUENCE</scope>
    <source>
        <tissue evidence="2">Leaf</tissue>
    </source>
</reference>
<evidence type="ECO:0000313" key="3">
    <source>
        <dbReference type="Proteomes" id="UP001055439"/>
    </source>
</evidence>
<evidence type="ECO:0000313" key="2">
    <source>
        <dbReference type="EMBL" id="URE23402.1"/>
    </source>
</evidence>
<feature type="compositionally biased region" description="Basic and acidic residues" evidence="1">
    <location>
        <begin position="720"/>
        <end position="733"/>
    </location>
</feature>
<feature type="region of interest" description="Disordered" evidence="1">
    <location>
        <begin position="811"/>
        <end position="830"/>
    </location>
</feature>
<accession>A0A9E7H433</accession>
<dbReference type="PANTHER" id="PTHR37729">
    <property type="entry name" value="NEUROFILAMENT PROTEIN-LIKE PROTEIN"/>
    <property type="match status" value="1"/>
</dbReference>
<name>A0A9E7H433_9LILI</name>
<evidence type="ECO:0000256" key="1">
    <source>
        <dbReference type="SAM" id="MobiDB-lite"/>
    </source>
</evidence>
<feature type="compositionally biased region" description="Basic and acidic residues" evidence="1">
    <location>
        <begin position="583"/>
        <end position="593"/>
    </location>
</feature>
<sequence length="830" mass="89761">MASEASVTDQTVNEHMGTNVSDNINNAGVALLSKIEDLQGKDEEEISKGKDEDKVEVKKDPTSVGAPTAEPEEKLEQEEVATVIEEVEEQAKDKSVLEPSVEAEEKEMKDKSDAVATPDLLNEPAAQATEISEPSVAEEPVETPKENAHSETVTEESTSAEESSEVSAAVSPPLLTDDKPIESPPVCIVREPAPDATVVLNAAETAEDRETAFDGVEVSPESSKQLPPIETIESESSDAVTVVPSASELIESTERTDDDCNADSDTKKSSGEDLVPEVEVAECIAEPVVAVKQEQENTVDVGATASSETNQSVKVSEDVKVIGETKNENLDGEDLSLDTMKSEEELVLELEVAERAAEPVVDAKQEQENTKDAEETALSETNQTVKVSEDAKMSGETKNENLEGEDLSLDAKKSAGEELAPEVEVAGHTTEPVVDVKQEQENTMDVEEAALGETNQTVKVSEDAKVISETKKENLEGEDLSLDAKKSAGEELVPEVEVVECTAEPIVDVKQEQENTMDVEETALSETNQTVKVSEDAKVISETKNENLEGEDLRLDAKKSAGEEIVPEVEVAEPITQPVVDVKQEQENTKDVEATALSETNQTVNASEDFKVISETNNENLEGEDLSLDAKKSAREELVPEVEVAEEGPVVDVKQEQEKTMDVEATVLSEPNLTVNSSEDVKVIGEMKNENLEGEDLRLTETSRDINFAGIENKASAKNQECDPKDPETEAKPVVKQTLLDKFVEESTEDKEKESVKVYDQSLAASTKVDDGSTKTDEAPKSETPAKKSQRNIISKVKQSIVKVKKAIIGRSPSSKTMEAAKGIEDTKQK</sequence>
<feature type="region of interest" description="Disordered" evidence="1">
    <location>
        <begin position="1"/>
        <end position="24"/>
    </location>
</feature>
<dbReference type="AlphaFoldDB" id="A0A9E7H433"/>
<feature type="compositionally biased region" description="Basic and acidic residues" evidence="1">
    <location>
        <begin position="768"/>
        <end position="786"/>
    </location>
</feature>
<dbReference type="Proteomes" id="UP001055439">
    <property type="component" value="Chromosome 8"/>
</dbReference>
<dbReference type="OrthoDB" id="778271at2759"/>
<dbReference type="PANTHER" id="PTHR37729:SF1">
    <property type="entry name" value="NEUROFILAMENT PROTEIN-LIKE PROTEIN"/>
    <property type="match status" value="1"/>
</dbReference>
<protein>
    <submittedName>
        <fullName evidence="2">Uncharacterized protein</fullName>
    </submittedName>
</protein>
<feature type="compositionally biased region" description="Basic and acidic residues" evidence="1">
    <location>
        <begin position="387"/>
        <end position="401"/>
    </location>
</feature>
<feature type="compositionally biased region" description="Basic and acidic residues" evidence="1">
    <location>
        <begin position="37"/>
        <end position="61"/>
    </location>
</feature>
<dbReference type="EMBL" id="CP097510">
    <property type="protein sequence ID" value="URE23402.1"/>
    <property type="molecule type" value="Genomic_DNA"/>
</dbReference>
<feature type="region of interest" description="Disordered" evidence="1">
    <location>
        <begin position="413"/>
        <end position="432"/>
    </location>
</feature>
<feature type="region of interest" description="Disordered" evidence="1">
    <location>
        <begin position="210"/>
        <end position="274"/>
    </location>
</feature>
<feature type="region of interest" description="Disordered" evidence="1">
    <location>
        <begin position="711"/>
        <end position="793"/>
    </location>
</feature>
<feature type="region of interest" description="Disordered" evidence="1">
    <location>
        <begin position="583"/>
        <end position="602"/>
    </location>
</feature>
<keyword evidence="3" id="KW-1185">Reference proteome</keyword>
<feature type="region of interest" description="Disordered" evidence="1">
    <location>
        <begin position="358"/>
        <end position="407"/>
    </location>
</feature>
<feature type="compositionally biased region" description="Basic and acidic residues" evidence="1">
    <location>
        <begin position="358"/>
        <end position="374"/>
    </location>
</feature>
<feature type="region of interest" description="Disordered" evidence="1">
    <location>
        <begin position="510"/>
        <end position="531"/>
    </location>
</feature>